<evidence type="ECO:0000313" key="2">
    <source>
        <dbReference type="EMBL" id="NDL55796.1"/>
    </source>
</evidence>
<keyword evidence="1" id="KW-0732">Signal</keyword>
<keyword evidence="3" id="KW-1185">Reference proteome</keyword>
<name>A0A7K3LXP6_9ACTN</name>
<dbReference type="PANTHER" id="PTHR38787">
    <property type="entry name" value="REGULATORY P DOMAIN-CONTAINING PROTEIN"/>
    <property type="match status" value="1"/>
</dbReference>
<dbReference type="InterPro" id="IPR027589">
    <property type="entry name" value="Choice_anch_B"/>
</dbReference>
<evidence type="ECO:0000313" key="3">
    <source>
        <dbReference type="Proteomes" id="UP000460435"/>
    </source>
</evidence>
<feature type="signal peptide" evidence="1">
    <location>
        <begin position="1"/>
        <end position="33"/>
    </location>
</feature>
<dbReference type="Proteomes" id="UP000460435">
    <property type="component" value="Unassembled WGS sequence"/>
</dbReference>
<dbReference type="PANTHER" id="PTHR38787:SF3">
    <property type="entry name" value="REGULATORY P DOMAIN-CONTAINING PROTEIN"/>
    <property type="match status" value="1"/>
</dbReference>
<dbReference type="NCBIfam" id="TIGR04312">
    <property type="entry name" value="choice_anch_B"/>
    <property type="match status" value="1"/>
</dbReference>
<dbReference type="AlphaFoldDB" id="A0A7K3LXP6"/>
<dbReference type="GO" id="GO:0005576">
    <property type="term" value="C:extracellular region"/>
    <property type="evidence" value="ECO:0007669"/>
    <property type="project" value="TreeGrafter"/>
</dbReference>
<accession>A0A7K3LXP6</accession>
<feature type="chain" id="PRO_5029667294" evidence="1">
    <location>
        <begin position="34"/>
        <end position="513"/>
    </location>
</feature>
<proteinExistence type="predicted"/>
<evidence type="ECO:0000256" key="1">
    <source>
        <dbReference type="SAM" id="SignalP"/>
    </source>
</evidence>
<comment type="caution">
    <text evidence="2">The sequence shown here is derived from an EMBL/GenBank/DDBJ whole genome shotgun (WGS) entry which is preliminary data.</text>
</comment>
<organism evidence="2 3">
    <name type="scientific">Phytoactinopolyspora mesophila</name>
    <dbReference type="NCBI Taxonomy" id="2650750"/>
    <lineage>
        <taxon>Bacteria</taxon>
        <taxon>Bacillati</taxon>
        <taxon>Actinomycetota</taxon>
        <taxon>Actinomycetes</taxon>
        <taxon>Jiangellales</taxon>
        <taxon>Jiangellaceae</taxon>
        <taxon>Phytoactinopolyspora</taxon>
    </lineage>
</organism>
<reference evidence="2 3" key="1">
    <citation type="submission" date="2019-11" db="EMBL/GenBank/DDBJ databases">
        <authorList>
            <person name="Li X.-J."/>
            <person name="Feng X.-M."/>
        </authorList>
    </citation>
    <scope>NUCLEOTIDE SEQUENCE [LARGE SCALE GENOMIC DNA]</scope>
    <source>
        <strain evidence="2 3">XMNu-373</strain>
    </source>
</reference>
<gene>
    <name evidence="2" type="ORF">F7O44_01790</name>
</gene>
<protein>
    <submittedName>
        <fullName evidence="2">Choice-of-anchor B family protein</fullName>
    </submittedName>
</protein>
<sequence length="513" mass="55721">MRTQRPSRLRQMSAVGVALGVTAGFAMSGMALAHDRHDVDPDALALEIVQSQGDGIETLPVAKGPFPDTENMRFLGQVAPEAMGALPIPGAFADTTAKGILNDIWGWTSPAGEEYALVGSTGGMAVVRVTDPGNPEFLGSLESQAPGNIGNLWGDVGVFENFAYYTSEIVGSEIDVVDLSVLDGLAPASSPDTVLPAPTFRFSTGGYLSAHNIQVNEDTGFAYVAGVRLEPGAANNACGLDVPPRFNTLIYDLNTDPTNPDVAACLPDIGEHDFYPVVYDGPDTRFQGREIVFVFDGRDRIPPVGERIGGFTEIWDATDKNNIEVLARFRVPELVFSHAGWTTEEQDFLFINDELDELVAAGWAFTEFFAQPVDDPTKKPSTGTYIVDIRELDNPVFVERFNHSTASLDHNFIVKDDKIYQANYTSGTRVLQIERDAAGTVSLSEFAHMDTEPRLPKNILNLNQEDKFGTAFLGQWGIFPLFDSGTIVASDRNNGLIVMRLSDAPCKGIRCSR</sequence>
<dbReference type="EMBL" id="WLZY01000001">
    <property type="protein sequence ID" value="NDL55796.1"/>
    <property type="molecule type" value="Genomic_DNA"/>
</dbReference>